<dbReference type="Gene3D" id="4.10.410.40">
    <property type="match status" value="1"/>
</dbReference>
<gene>
    <name evidence="1" type="ORF">H8695_09335</name>
</gene>
<keyword evidence="2" id="KW-1185">Reference proteome</keyword>
<evidence type="ECO:0000313" key="1">
    <source>
        <dbReference type="EMBL" id="MBC8536889.1"/>
    </source>
</evidence>
<dbReference type="InterPro" id="IPR014918">
    <property type="entry name" value="Phage_tail_3"/>
</dbReference>
<proteinExistence type="predicted"/>
<name>A0A926DFK9_9FIRM</name>
<comment type="caution">
    <text evidence="1">The sequence shown here is derived from an EMBL/GenBank/DDBJ whole genome shotgun (WGS) entry which is preliminary data.</text>
</comment>
<reference evidence="1" key="1">
    <citation type="submission" date="2020-08" db="EMBL/GenBank/DDBJ databases">
        <title>Genome public.</title>
        <authorList>
            <person name="Liu C."/>
            <person name="Sun Q."/>
        </authorList>
    </citation>
    <scope>NUCLEOTIDE SEQUENCE</scope>
    <source>
        <strain evidence="1">BX7</strain>
    </source>
</reference>
<sequence length="138" mass="14972">MSANKTKMLYKAAGGDTFTQLDGLMEVPEFGGAPEKIDVTTLSDGIKKYVNGIVDMGDLVFKFLYDNSSATSNYRVLRTMQENGETGEFKLTYPDGTGHEFKAQVSVKMDAAAVNGALTFSCTMNLQSEVTVTDPSEE</sequence>
<dbReference type="Pfam" id="PF08813">
    <property type="entry name" value="Phage_tail_3"/>
    <property type="match status" value="1"/>
</dbReference>
<accession>A0A926DFK9</accession>
<evidence type="ECO:0000313" key="2">
    <source>
        <dbReference type="Proteomes" id="UP000620366"/>
    </source>
</evidence>
<dbReference type="AlphaFoldDB" id="A0A926DFK9"/>
<dbReference type="Proteomes" id="UP000620366">
    <property type="component" value="Unassembled WGS sequence"/>
</dbReference>
<dbReference type="EMBL" id="JACRSP010000004">
    <property type="protein sequence ID" value="MBC8536889.1"/>
    <property type="molecule type" value="Genomic_DNA"/>
</dbReference>
<protein>
    <submittedName>
        <fullName evidence="1">Phage tail protein</fullName>
    </submittedName>
</protein>
<organism evidence="1 2">
    <name type="scientific">Feifania hominis</name>
    <dbReference type="NCBI Taxonomy" id="2763660"/>
    <lineage>
        <taxon>Bacteria</taxon>
        <taxon>Bacillati</taxon>
        <taxon>Bacillota</taxon>
        <taxon>Clostridia</taxon>
        <taxon>Eubacteriales</taxon>
        <taxon>Feifaniaceae</taxon>
        <taxon>Feifania</taxon>
    </lineage>
</organism>